<proteinExistence type="predicted"/>
<dbReference type="EMBL" id="ML211040">
    <property type="protein sequence ID" value="TFK90627.1"/>
    <property type="molecule type" value="Genomic_DNA"/>
</dbReference>
<dbReference type="InterPro" id="IPR052922">
    <property type="entry name" value="Cytidylate_Kinase-2"/>
</dbReference>
<dbReference type="SUPFAM" id="SSF52540">
    <property type="entry name" value="P-loop containing nucleoside triphosphate hydrolases"/>
    <property type="match status" value="1"/>
</dbReference>
<gene>
    <name evidence="1" type="ORF">K466DRAFT_644313</name>
</gene>
<organism evidence="1 2">
    <name type="scientific">Polyporus arcularius HHB13444</name>
    <dbReference type="NCBI Taxonomy" id="1314778"/>
    <lineage>
        <taxon>Eukaryota</taxon>
        <taxon>Fungi</taxon>
        <taxon>Dikarya</taxon>
        <taxon>Basidiomycota</taxon>
        <taxon>Agaricomycotina</taxon>
        <taxon>Agaricomycetes</taxon>
        <taxon>Polyporales</taxon>
        <taxon>Polyporaceae</taxon>
        <taxon>Polyporus</taxon>
    </lineage>
</organism>
<dbReference type="AlphaFoldDB" id="A0A5C3PNI8"/>
<evidence type="ECO:0008006" key="3">
    <source>
        <dbReference type="Google" id="ProtNLM"/>
    </source>
</evidence>
<dbReference type="InParanoid" id="A0A5C3PNI8"/>
<keyword evidence="2" id="KW-1185">Reference proteome</keyword>
<dbReference type="Proteomes" id="UP000308197">
    <property type="component" value="Unassembled WGS sequence"/>
</dbReference>
<reference evidence="1 2" key="1">
    <citation type="journal article" date="2019" name="Nat. Ecol. Evol.">
        <title>Megaphylogeny resolves global patterns of mushroom evolution.</title>
        <authorList>
            <person name="Varga T."/>
            <person name="Krizsan K."/>
            <person name="Foldi C."/>
            <person name="Dima B."/>
            <person name="Sanchez-Garcia M."/>
            <person name="Sanchez-Ramirez S."/>
            <person name="Szollosi G.J."/>
            <person name="Szarkandi J.G."/>
            <person name="Papp V."/>
            <person name="Albert L."/>
            <person name="Andreopoulos W."/>
            <person name="Angelini C."/>
            <person name="Antonin V."/>
            <person name="Barry K.W."/>
            <person name="Bougher N.L."/>
            <person name="Buchanan P."/>
            <person name="Buyck B."/>
            <person name="Bense V."/>
            <person name="Catcheside P."/>
            <person name="Chovatia M."/>
            <person name="Cooper J."/>
            <person name="Damon W."/>
            <person name="Desjardin D."/>
            <person name="Finy P."/>
            <person name="Geml J."/>
            <person name="Haridas S."/>
            <person name="Hughes K."/>
            <person name="Justo A."/>
            <person name="Karasinski D."/>
            <person name="Kautmanova I."/>
            <person name="Kiss B."/>
            <person name="Kocsube S."/>
            <person name="Kotiranta H."/>
            <person name="LaButti K.M."/>
            <person name="Lechner B.E."/>
            <person name="Liimatainen K."/>
            <person name="Lipzen A."/>
            <person name="Lukacs Z."/>
            <person name="Mihaltcheva S."/>
            <person name="Morgado L.N."/>
            <person name="Niskanen T."/>
            <person name="Noordeloos M.E."/>
            <person name="Ohm R.A."/>
            <person name="Ortiz-Santana B."/>
            <person name="Ovrebo C."/>
            <person name="Racz N."/>
            <person name="Riley R."/>
            <person name="Savchenko A."/>
            <person name="Shiryaev A."/>
            <person name="Soop K."/>
            <person name="Spirin V."/>
            <person name="Szebenyi C."/>
            <person name="Tomsovsky M."/>
            <person name="Tulloss R.E."/>
            <person name="Uehling J."/>
            <person name="Grigoriev I.V."/>
            <person name="Vagvolgyi C."/>
            <person name="Papp T."/>
            <person name="Martin F.M."/>
            <person name="Miettinen O."/>
            <person name="Hibbett D.S."/>
            <person name="Nagy L.G."/>
        </authorList>
    </citation>
    <scope>NUCLEOTIDE SEQUENCE [LARGE SCALE GENOMIC DNA]</scope>
    <source>
        <strain evidence="1 2">HHB13444</strain>
    </source>
</reference>
<dbReference type="PANTHER" id="PTHR37816:SF1">
    <property type="entry name" value="TOXIN"/>
    <property type="match status" value="1"/>
</dbReference>
<accession>A0A5C3PNI8</accession>
<evidence type="ECO:0000313" key="1">
    <source>
        <dbReference type="EMBL" id="TFK90627.1"/>
    </source>
</evidence>
<dbReference type="PANTHER" id="PTHR37816">
    <property type="entry name" value="YALI0E33011P"/>
    <property type="match status" value="1"/>
</dbReference>
<sequence length="211" mass="23673">MGDSSVLALDPPLRGDGKGTYRVHIVGNSGSGKSTLARELSAILNVRYISLDTMFWRPGWKQSPADEFRTSVRAALDQDPRGWVVDGMFFGFLGNMVPDEATDVIWLDPPLLLYFPRLCWRTFLRLLGFVPPCTTGCEESLWDVFFSRESIIWWTLGAHGRVRKREAERYRVDGVHVGGKCRRLGGWGGELEAWKQAVRGMAQAGRVANTP</sequence>
<dbReference type="InterPro" id="IPR027417">
    <property type="entry name" value="P-loop_NTPase"/>
</dbReference>
<dbReference type="Gene3D" id="3.40.50.300">
    <property type="entry name" value="P-loop containing nucleotide triphosphate hydrolases"/>
    <property type="match status" value="1"/>
</dbReference>
<evidence type="ECO:0000313" key="2">
    <source>
        <dbReference type="Proteomes" id="UP000308197"/>
    </source>
</evidence>
<name>A0A5C3PNI8_9APHY</name>
<protein>
    <recommendedName>
        <fullName evidence="3">Adenylate kinase</fullName>
    </recommendedName>
</protein>